<dbReference type="Proteomes" id="UP000789860">
    <property type="component" value="Unassembled WGS sequence"/>
</dbReference>
<dbReference type="EMBL" id="CAJVPM010013320">
    <property type="protein sequence ID" value="CAG8594184.1"/>
    <property type="molecule type" value="Genomic_DNA"/>
</dbReference>
<feature type="non-terminal residue" evidence="1">
    <location>
        <position position="1"/>
    </location>
</feature>
<sequence>ITILDVLSCSVHTINSTRKSFLRSICIGDPAVKDIQSGGINLFTASNSVLLTKSVNEY</sequence>
<accession>A0ACA9MLA2</accession>
<comment type="caution">
    <text evidence="1">The sequence shown here is derived from an EMBL/GenBank/DDBJ whole genome shotgun (WGS) entry which is preliminary data.</text>
</comment>
<proteinExistence type="predicted"/>
<evidence type="ECO:0000313" key="2">
    <source>
        <dbReference type="Proteomes" id="UP000789860"/>
    </source>
</evidence>
<gene>
    <name evidence="1" type="ORF">SCALOS_LOCUS6689</name>
</gene>
<name>A0ACA9MLA2_9GLOM</name>
<keyword evidence="2" id="KW-1185">Reference proteome</keyword>
<reference evidence="1" key="1">
    <citation type="submission" date="2021-06" db="EMBL/GenBank/DDBJ databases">
        <authorList>
            <person name="Kallberg Y."/>
            <person name="Tangrot J."/>
            <person name="Rosling A."/>
        </authorList>
    </citation>
    <scope>NUCLEOTIDE SEQUENCE</scope>
    <source>
        <strain evidence="1">AU212A</strain>
    </source>
</reference>
<protein>
    <submittedName>
        <fullName evidence="1">1482_t:CDS:1</fullName>
    </submittedName>
</protein>
<organism evidence="1 2">
    <name type="scientific">Scutellospora calospora</name>
    <dbReference type="NCBI Taxonomy" id="85575"/>
    <lineage>
        <taxon>Eukaryota</taxon>
        <taxon>Fungi</taxon>
        <taxon>Fungi incertae sedis</taxon>
        <taxon>Mucoromycota</taxon>
        <taxon>Glomeromycotina</taxon>
        <taxon>Glomeromycetes</taxon>
        <taxon>Diversisporales</taxon>
        <taxon>Gigasporaceae</taxon>
        <taxon>Scutellospora</taxon>
    </lineage>
</organism>
<evidence type="ECO:0000313" key="1">
    <source>
        <dbReference type="EMBL" id="CAG8594184.1"/>
    </source>
</evidence>